<organism evidence="2">
    <name type="scientific">Hexamita inflata</name>
    <dbReference type="NCBI Taxonomy" id="28002"/>
    <lineage>
        <taxon>Eukaryota</taxon>
        <taxon>Metamonada</taxon>
        <taxon>Diplomonadida</taxon>
        <taxon>Hexamitidae</taxon>
        <taxon>Hexamitinae</taxon>
        <taxon>Hexamita</taxon>
    </lineage>
</organism>
<evidence type="ECO:0000313" key="5">
    <source>
        <dbReference type="EMBL" id="CAL6098226.1"/>
    </source>
</evidence>
<evidence type="ECO:0000256" key="1">
    <source>
        <dbReference type="SAM" id="MobiDB-lite"/>
    </source>
</evidence>
<keyword evidence="6" id="KW-1185">Reference proteome</keyword>
<comment type="caution">
    <text evidence="2">The sequence shown here is derived from an EMBL/GenBank/DDBJ whole genome shotgun (WGS) entry which is preliminary data.</text>
</comment>
<sequence>MSNNQAIQQFQNITQLSNSQVIRMYMQETNNQVELAVAIYNKNFEDFVDITEASDEQARRYLNQHHEVADAVNALQKSGEEIVPRKKIYRYHQTDEQIQKHIAYFRDHFNTSEEIATSYVRNAYNDILYAFKKYQQDLDQIQRINGIGNKQEKIQQLIRARDEQNIEQPPNVNDPKYRIPQKPSNNQASGNSEGKSIVVQVKNASNAIDLIEQQIQVRRNEFVLEYKVQLLNNNVELLHLKVKAQYYDQVMDIITGLIQSQNMK</sequence>
<reference evidence="2" key="1">
    <citation type="submission" date="2023-06" db="EMBL/GenBank/DDBJ databases">
        <authorList>
            <person name="Kurt Z."/>
        </authorList>
    </citation>
    <scope>NUCLEOTIDE SEQUENCE</scope>
</reference>
<dbReference type="Proteomes" id="UP001642409">
    <property type="component" value="Unassembled WGS sequence"/>
</dbReference>
<dbReference type="EMBL" id="CATOUU010001118">
    <property type="protein sequence ID" value="CAI9973013.1"/>
    <property type="molecule type" value="Genomic_DNA"/>
</dbReference>
<protein>
    <submittedName>
        <fullName evidence="4">Hypothetical_protein</fullName>
    </submittedName>
</protein>
<dbReference type="EMBL" id="CAXDID020000507">
    <property type="protein sequence ID" value="CAL6098226.1"/>
    <property type="molecule type" value="Genomic_DNA"/>
</dbReference>
<evidence type="ECO:0000313" key="6">
    <source>
        <dbReference type="Proteomes" id="UP001642409"/>
    </source>
</evidence>
<proteinExistence type="predicted"/>
<feature type="region of interest" description="Disordered" evidence="1">
    <location>
        <begin position="163"/>
        <end position="193"/>
    </location>
</feature>
<evidence type="ECO:0000313" key="2">
    <source>
        <dbReference type="EMBL" id="CAI9944361.1"/>
    </source>
</evidence>
<evidence type="ECO:0000313" key="3">
    <source>
        <dbReference type="EMBL" id="CAI9973013.1"/>
    </source>
</evidence>
<gene>
    <name evidence="4" type="ORF">HINF_LOCUS28651</name>
    <name evidence="2" type="ORF">HINF_LOCUS32006</name>
    <name evidence="3" type="ORF">HINF_LOCUS60658</name>
    <name evidence="5" type="ORF">HINF_LOCUS69506</name>
</gene>
<feature type="compositionally biased region" description="Polar residues" evidence="1">
    <location>
        <begin position="182"/>
        <end position="193"/>
    </location>
</feature>
<dbReference type="EMBL" id="CATOUU010000724">
    <property type="protein sequence ID" value="CAI9944361.1"/>
    <property type="molecule type" value="Genomic_DNA"/>
</dbReference>
<evidence type="ECO:0000313" key="4">
    <source>
        <dbReference type="EMBL" id="CAL6022447.1"/>
    </source>
</evidence>
<name>A0AA86PT85_9EUKA</name>
<dbReference type="AlphaFoldDB" id="A0AA86PT85"/>
<accession>A0AA86PT85</accession>
<dbReference type="EMBL" id="CAXDID020000091">
    <property type="protein sequence ID" value="CAL6022447.1"/>
    <property type="molecule type" value="Genomic_DNA"/>
</dbReference>
<reference evidence="4 6" key="2">
    <citation type="submission" date="2024-07" db="EMBL/GenBank/DDBJ databases">
        <authorList>
            <person name="Akdeniz Z."/>
        </authorList>
    </citation>
    <scope>NUCLEOTIDE SEQUENCE [LARGE SCALE GENOMIC DNA]</scope>
</reference>